<gene>
    <name evidence="2" type="ORF">QQF64_013073</name>
</gene>
<proteinExistence type="predicted"/>
<evidence type="ECO:0000313" key="2">
    <source>
        <dbReference type="EMBL" id="KAL1255012.1"/>
    </source>
</evidence>
<name>A0ABR3LTS6_9TELE</name>
<evidence type="ECO:0000313" key="3">
    <source>
        <dbReference type="Proteomes" id="UP001558613"/>
    </source>
</evidence>
<reference evidence="2 3" key="1">
    <citation type="submission" date="2023-09" db="EMBL/GenBank/DDBJ databases">
        <authorList>
            <person name="Wang M."/>
        </authorList>
    </citation>
    <scope>NUCLEOTIDE SEQUENCE [LARGE SCALE GENOMIC DNA]</scope>
    <source>
        <strain evidence="2">GT-2023</strain>
        <tissue evidence="2">Liver</tissue>
    </source>
</reference>
<evidence type="ECO:0000256" key="1">
    <source>
        <dbReference type="SAM" id="MobiDB-lite"/>
    </source>
</evidence>
<dbReference type="EMBL" id="JAYMGO010000019">
    <property type="protein sequence ID" value="KAL1255012.1"/>
    <property type="molecule type" value="Genomic_DNA"/>
</dbReference>
<feature type="compositionally biased region" description="Basic and acidic residues" evidence="1">
    <location>
        <begin position="1"/>
        <end position="10"/>
    </location>
</feature>
<comment type="caution">
    <text evidence="2">The sequence shown here is derived from an EMBL/GenBank/DDBJ whole genome shotgun (WGS) entry which is preliminary data.</text>
</comment>
<feature type="compositionally biased region" description="Polar residues" evidence="1">
    <location>
        <begin position="13"/>
        <end position="22"/>
    </location>
</feature>
<protein>
    <submittedName>
        <fullName evidence="2">Uncharacterized protein</fullName>
    </submittedName>
</protein>
<accession>A0ABR3LTS6</accession>
<feature type="region of interest" description="Disordered" evidence="1">
    <location>
        <begin position="1"/>
        <end position="22"/>
    </location>
</feature>
<keyword evidence="3" id="KW-1185">Reference proteome</keyword>
<organism evidence="2 3">
    <name type="scientific">Cirrhinus molitorella</name>
    <name type="common">mud carp</name>
    <dbReference type="NCBI Taxonomy" id="172907"/>
    <lineage>
        <taxon>Eukaryota</taxon>
        <taxon>Metazoa</taxon>
        <taxon>Chordata</taxon>
        <taxon>Craniata</taxon>
        <taxon>Vertebrata</taxon>
        <taxon>Euteleostomi</taxon>
        <taxon>Actinopterygii</taxon>
        <taxon>Neopterygii</taxon>
        <taxon>Teleostei</taxon>
        <taxon>Ostariophysi</taxon>
        <taxon>Cypriniformes</taxon>
        <taxon>Cyprinidae</taxon>
        <taxon>Labeoninae</taxon>
        <taxon>Labeonini</taxon>
        <taxon>Cirrhinus</taxon>
    </lineage>
</organism>
<sequence>MVKRPLESHRATRSASSQTSFVNDSVHSAGFVKTVQLGQRCSGHQYYSLRLEDYAWMSIKRPLEQRGVDFCAVRSFRADRVKKQREMFV</sequence>
<dbReference type="Proteomes" id="UP001558613">
    <property type="component" value="Unassembled WGS sequence"/>
</dbReference>